<dbReference type="EMBL" id="OW240916">
    <property type="protein sequence ID" value="CAH2295707.1"/>
    <property type="molecule type" value="Genomic_DNA"/>
</dbReference>
<evidence type="ECO:0000256" key="1">
    <source>
        <dbReference type="SAM" id="MobiDB-lite"/>
    </source>
</evidence>
<reference evidence="2" key="1">
    <citation type="submission" date="2022-03" db="EMBL/GenBank/DDBJ databases">
        <authorList>
            <person name="Alioto T."/>
            <person name="Alioto T."/>
            <person name="Gomez Garrido J."/>
        </authorList>
    </citation>
    <scope>NUCLEOTIDE SEQUENCE</scope>
</reference>
<protein>
    <submittedName>
        <fullName evidence="2">Uncharacterized protein</fullName>
    </submittedName>
</protein>
<dbReference type="Gene3D" id="3.30.70.1820">
    <property type="entry name" value="L1 transposable element, RRM domain"/>
    <property type="match status" value="1"/>
</dbReference>
<feature type="region of interest" description="Disordered" evidence="1">
    <location>
        <begin position="1"/>
        <end position="23"/>
    </location>
</feature>
<sequence length="130" mass="14982">MAGTGMDSKDSEPPAAADVPLTKRDLEECIEDLNNRSRQNYICIRGLPVSVSTESVQAEFKDLLNTLLPDAFNWELAMYRAHRALQPLALNPAHSQDVIVHIHHFWTKERLLHEAWLHQSQFQDNRLSFY</sequence>
<proteinExistence type="predicted"/>
<gene>
    <name evidence="2" type="ORF">PECUL_23A040638</name>
</gene>
<dbReference type="AlphaFoldDB" id="A0AAD1SCH4"/>
<dbReference type="Proteomes" id="UP001295444">
    <property type="component" value="Chromosome 05"/>
</dbReference>
<evidence type="ECO:0000313" key="2">
    <source>
        <dbReference type="EMBL" id="CAH2295707.1"/>
    </source>
</evidence>
<keyword evidence="3" id="KW-1185">Reference proteome</keyword>
<evidence type="ECO:0000313" key="3">
    <source>
        <dbReference type="Proteomes" id="UP001295444"/>
    </source>
</evidence>
<organism evidence="2 3">
    <name type="scientific">Pelobates cultripes</name>
    <name type="common">Western spadefoot toad</name>
    <dbReference type="NCBI Taxonomy" id="61616"/>
    <lineage>
        <taxon>Eukaryota</taxon>
        <taxon>Metazoa</taxon>
        <taxon>Chordata</taxon>
        <taxon>Craniata</taxon>
        <taxon>Vertebrata</taxon>
        <taxon>Euteleostomi</taxon>
        <taxon>Amphibia</taxon>
        <taxon>Batrachia</taxon>
        <taxon>Anura</taxon>
        <taxon>Pelobatoidea</taxon>
        <taxon>Pelobatidae</taxon>
        <taxon>Pelobates</taxon>
    </lineage>
</organism>
<accession>A0AAD1SCH4</accession>
<name>A0AAD1SCH4_PELCU</name>